<dbReference type="STRING" id="268407.PWYN_24610"/>
<evidence type="ECO:0000313" key="2">
    <source>
        <dbReference type="Proteomes" id="UP000029734"/>
    </source>
</evidence>
<comment type="caution">
    <text evidence="1">The sequence shown here is derived from an EMBL/GenBank/DDBJ whole genome shotgun (WGS) entry which is preliminary data.</text>
</comment>
<dbReference type="EMBL" id="JQCR01000003">
    <property type="protein sequence ID" value="KGE17744.1"/>
    <property type="molecule type" value="Genomic_DNA"/>
</dbReference>
<reference evidence="1 2" key="1">
    <citation type="submission" date="2014-08" db="EMBL/GenBank/DDBJ databases">
        <authorList>
            <person name="den Bakker H.C."/>
        </authorList>
    </citation>
    <scope>NUCLEOTIDE SEQUENCE [LARGE SCALE GENOMIC DNA]</scope>
    <source>
        <strain evidence="1 2">DSM 18334</strain>
    </source>
</reference>
<evidence type="ECO:0000313" key="1">
    <source>
        <dbReference type="EMBL" id="KGE17744.1"/>
    </source>
</evidence>
<accession>A0A098M5A5</accession>
<reference evidence="1 2" key="2">
    <citation type="submission" date="2014-10" db="EMBL/GenBank/DDBJ databases">
        <title>Comparative genomics of the Paenibacillus odorifer group.</title>
        <authorList>
            <person name="Tsai Y.-C."/>
            <person name="Martin N."/>
            <person name="Korlach J."/>
            <person name="Wiedmann M."/>
        </authorList>
    </citation>
    <scope>NUCLEOTIDE SEQUENCE [LARGE SCALE GENOMIC DNA]</scope>
    <source>
        <strain evidence="1 2">DSM 18334</strain>
    </source>
</reference>
<name>A0A098M5A5_9BACL</name>
<organism evidence="1 2">
    <name type="scientific">Paenibacillus wynnii</name>
    <dbReference type="NCBI Taxonomy" id="268407"/>
    <lineage>
        <taxon>Bacteria</taxon>
        <taxon>Bacillati</taxon>
        <taxon>Bacillota</taxon>
        <taxon>Bacilli</taxon>
        <taxon>Bacillales</taxon>
        <taxon>Paenibacillaceae</taxon>
        <taxon>Paenibacillus</taxon>
    </lineage>
</organism>
<sequence length="149" mass="17339">MIWGCRDLLFVLMHVWLTGNDSSINTRRQPARWIGCLFIKAISQYRLGNALSDILHYIDVENPAKREEFPIDESKLKECCGTYLKDKIQVELINGKLYFTRFVGNLHIEIYPVGEGLFVRRYCDQVHPYSIAENENGKMTFLGYVKDKS</sequence>
<dbReference type="eggNOG" id="COG1680">
    <property type="taxonomic scope" value="Bacteria"/>
</dbReference>
<gene>
    <name evidence="1" type="ORF">PWYN_24610</name>
</gene>
<protein>
    <submittedName>
        <fullName evidence="1">Uncharacterized protein</fullName>
    </submittedName>
</protein>
<proteinExistence type="predicted"/>
<dbReference type="AlphaFoldDB" id="A0A098M5A5"/>
<dbReference type="Proteomes" id="UP000029734">
    <property type="component" value="Unassembled WGS sequence"/>
</dbReference>
<keyword evidence="2" id="KW-1185">Reference proteome</keyword>